<evidence type="ECO:0000313" key="1">
    <source>
        <dbReference type="EMBL" id="EUN20411.1"/>
    </source>
</evidence>
<protein>
    <submittedName>
        <fullName evidence="1">Uncharacterized protein</fullName>
    </submittedName>
</protein>
<keyword evidence="2" id="KW-1185">Reference proteome</keyword>
<dbReference type="AlphaFoldDB" id="W7DWN9"/>
<accession>W7DWN9</accession>
<sequence length="50" mass="5843">GYVTCYPAKTEYPAKYRIVMNFRIVCYPRHPAKRQKDKIDGIVGLEAIRI</sequence>
<evidence type="ECO:0000313" key="2">
    <source>
        <dbReference type="Proteomes" id="UP000054337"/>
    </source>
</evidence>
<feature type="non-terminal residue" evidence="1">
    <location>
        <position position="1"/>
    </location>
</feature>
<name>W7DWN9_BIPV3</name>
<dbReference type="Proteomes" id="UP000054337">
    <property type="component" value="Unassembled WGS sequence"/>
</dbReference>
<dbReference type="RefSeq" id="XP_014549985.1">
    <property type="nucleotide sequence ID" value="XM_014694499.1"/>
</dbReference>
<gene>
    <name evidence="1" type="ORF">COCVIDRAFT_117043</name>
</gene>
<proteinExistence type="predicted"/>
<dbReference type="HOGENOM" id="CLU_204100_0_0_1"/>
<dbReference type="GeneID" id="26250990"/>
<dbReference type="EMBL" id="KI969105">
    <property type="protein sequence ID" value="EUN20411.1"/>
    <property type="molecule type" value="Genomic_DNA"/>
</dbReference>
<organism evidence="1 2">
    <name type="scientific">Bipolaris victoriae (strain FI3)</name>
    <name type="common">Victoria blight of oats agent</name>
    <name type="synonym">Cochliobolus victoriae</name>
    <dbReference type="NCBI Taxonomy" id="930091"/>
    <lineage>
        <taxon>Eukaryota</taxon>
        <taxon>Fungi</taxon>
        <taxon>Dikarya</taxon>
        <taxon>Ascomycota</taxon>
        <taxon>Pezizomycotina</taxon>
        <taxon>Dothideomycetes</taxon>
        <taxon>Pleosporomycetidae</taxon>
        <taxon>Pleosporales</taxon>
        <taxon>Pleosporineae</taxon>
        <taxon>Pleosporaceae</taxon>
        <taxon>Bipolaris</taxon>
    </lineage>
</organism>
<reference evidence="1 2" key="1">
    <citation type="journal article" date="2013" name="PLoS Genet.">
        <title>Comparative genome structure, secondary metabolite, and effector coding capacity across Cochliobolus pathogens.</title>
        <authorList>
            <person name="Condon B.J."/>
            <person name="Leng Y."/>
            <person name="Wu D."/>
            <person name="Bushley K.E."/>
            <person name="Ohm R.A."/>
            <person name="Otillar R."/>
            <person name="Martin J."/>
            <person name="Schackwitz W."/>
            <person name="Grimwood J."/>
            <person name="MohdZainudin N."/>
            <person name="Xue C."/>
            <person name="Wang R."/>
            <person name="Manning V.A."/>
            <person name="Dhillon B."/>
            <person name="Tu Z.J."/>
            <person name="Steffenson B.J."/>
            <person name="Salamov A."/>
            <person name="Sun H."/>
            <person name="Lowry S."/>
            <person name="LaButti K."/>
            <person name="Han J."/>
            <person name="Copeland A."/>
            <person name="Lindquist E."/>
            <person name="Barry K."/>
            <person name="Schmutz J."/>
            <person name="Baker S.E."/>
            <person name="Ciuffetti L.M."/>
            <person name="Grigoriev I.V."/>
            <person name="Zhong S."/>
            <person name="Turgeon B.G."/>
        </authorList>
    </citation>
    <scope>NUCLEOTIDE SEQUENCE [LARGE SCALE GENOMIC DNA]</scope>
    <source>
        <strain evidence="1 2">FI3</strain>
    </source>
</reference>